<dbReference type="InterPro" id="IPR011057">
    <property type="entry name" value="Mss4-like_sf"/>
</dbReference>
<reference evidence="7" key="1">
    <citation type="journal article" date="2019" name="Int. J. Syst. Evol. Microbiol.">
        <title>The Global Catalogue of Microorganisms (GCM) 10K type strain sequencing project: providing services to taxonomists for standard genome sequencing and annotation.</title>
        <authorList>
            <consortium name="The Broad Institute Genomics Platform"/>
            <consortium name="The Broad Institute Genome Sequencing Center for Infectious Disease"/>
            <person name="Wu L."/>
            <person name="Ma J."/>
        </authorList>
    </citation>
    <scope>NUCLEOTIDE SEQUENCE [LARGE SCALE GENOMIC DNA]</scope>
    <source>
        <strain evidence="7">KCTC 32239</strain>
    </source>
</reference>
<evidence type="ECO:0000313" key="6">
    <source>
        <dbReference type="EMBL" id="GGY82898.1"/>
    </source>
</evidence>
<keyword evidence="4" id="KW-0456">Lyase</keyword>
<dbReference type="EMBL" id="BMYZ01000003">
    <property type="protein sequence ID" value="GGY82898.1"/>
    <property type="molecule type" value="Genomic_DNA"/>
</dbReference>
<feature type="domain" description="CENP-V/GFA" evidence="5">
    <location>
        <begin position="4"/>
        <end position="121"/>
    </location>
</feature>
<dbReference type="SUPFAM" id="SSF51316">
    <property type="entry name" value="Mss4-like"/>
    <property type="match status" value="1"/>
</dbReference>
<evidence type="ECO:0000256" key="4">
    <source>
        <dbReference type="ARBA" id="ARBA00023239"/>
    </source>
</evidence>
<organism evidence="6 7">
    <name type="scientific">Cellvibrio zantedeschiae</name>
    <dbReference type="NCBI Taxonomy" id="1237077"/>
    <lineage>
        <taxon>Bacteria</taxon>
        <taxon>Pseudomonadati</taxon>
        <taxon>Pseudomonadota</taxon>
        <taxon>Gammaproteobacteria</taxon>
        <taxon>Cellvibrionales</taxon>
        <taxon>Cellvibrionaceae</taxon>
        <taxon>Cellvibrio</taxon>
    </lineage>
</organism>
<dbReference type="Proteomes" id="UP000619761">
    <property type="component" value="Unassembled WGS sequence"/>
</dbReference>
<name>A0ABQ3B8W9_9GAMM</name>
<evidence type="ECO:0000256" key="2">
    <source>
        <dbReference type="ARBA" id="ARBA00022723"/>
    </source>
</evidence>
<proteinExistence type="inferred from homology"/>
<evidence type="ECO:0000259" key="5">
    <source>
        <dbReference type="PROSITE" id="PS51891"/>
    </source>
</evidence>
<evidence type="ECO:0000256" key="1">
    <source>
        <dbReference type="ARBA" id="ARBA00005495"/>
    </source>
</evidence>
<dbReference type="PANTHER" id="PTHR33337:SF40">
    <property type="entry name" value="CENP-V_GFA DOMAIN-CONTAINING PROTEIN-RELATED"/>
    <property type="match status" value="1"/>
</dbReference>
<keyword evidence="3" id="KW-0862">Zinc</keyword>
<sequence length="140" mass="15414">MEKLTGSCLCGAVRYEANTKPIMTRACWCRTCQHLAAGSATINVVFSTEAVYITGELSDYESTADSGNKMHRKFCPKCGVHLFSQAEVRPHILIVRAGTLDDQKDVKIDALIWTSSAPAWAHLDPNIPHFEKQPPAPTVK</sequence>
<accession>A0ABQ3B8W9</accession>
<keyword evidence="2" id="KW-0479">Metal-binding</keyword>
<dbReference type="Pfam" id="PF04828">
    <property type="entry name" value="GFA"/>
    <property type="match status" value="1"/>
</dbReference>
<evidence type="ECO:0000313" key="7">
    <source>
        <dbReference type="Proteomes" id="UP000619761"/>
    </source>
</evidence>
<keyword evidence="7" id="KW-1185">Reference proteome</keyword>
<dbReference type="PANTHER" id="PTHR33337">
    <property type="entry name" value="GFA DOMAIN-CONTAINING PROTEIN"/>
    <property type="match status" value="1"/>
</dbReference>
<comment type="similarity">
    <text evidence="1">Belongs to the Gfa family.</text>
</comment>
<dbReference type="RefSeq" id="WP_189420025.1">
    <property type="nucleotide sequence ID" value="NZ_BMYZ01000003.1"/>
</dbReference>
<dbReference type="InterPro" id="IPR006913">
    <property type="entry name" value="CENP-V/GFA"/>
</dbReference>
<evidence type="ECO:0000256" key="3">
    <source>
        <dbReference type="ARBA" id="ARBA00022833"/>
    </source>
</evidence>
<comment type="caution">
    <text evidence="6">The sequence shown here is derived from an EMBL/GenBank/DDBJ whole genome shotgun (WGS) entry which is preliminary data.</text>
</comment>
<dbReference type="PROSITE" id="PS51891">
    <property type="entry name" value="CENP_V_GFA"/>
    <property type="match status" value="1"/>
</dbReference>
<gene>
    <name evidence="6" type="ORF">GCM10011613_29680</name>
</gene>
<protein>
    <submittedName>
        <fullName evidence="6">Aldehyde-activating protein</fullName>
    </submittedName>
</protein>
<dbReference type="Gene3D" id="3.90.1590.10">
    <property type="entry name" value="glutathione-dependent formaldehyde- activating enzyme (gfa)"/>
    <property type="match status" value="1"/>
</dbReference>